<evidence type="ECO:0000256" key="2">
    <source>
        <dbReference type="ARBA" id="ARBA00023125"/>
    </source>
</evidence>
<keyword evidence="3" id="KW-0804">Transcription</keyword>
<keyword evidence="2" id="KW-0238">DNA-binding</keyword>
<evidence type="ECO:0000256" key="3">
    <source>
        <dbReference type="ARBA" id="ARBA00023163"/>
    </source>
</evidence>
<keyword evidence="1" id="KW-0805">Transcription regulation</keyword>
<dbReference type="InterPro" id="IPR000524">
    <property type="entry name" value="Tscrpt_reg_HTH_GntR"/>
</dbReference>
<dbReference type="Pfam" id="PF00392">
    <property type="entry name" value="GntR"/>
    <property type="match status" value="1"/>
</dbReference>
<dbReference type="InterPro" id="IPR036388">
    <property type="entry name" value="WH-like_DNA-bd_sf"/>
</dbReference>
<keyword evidence="6" id="KW-1185">Reference proteome</keyword>
<gene>
    <name evidence="5" type="ORF">K040078D81_23620</name>
</gene>
<proteinExistence type="predicted"/>
<sequence length="130" mass="15523">MRSEQQFSNLIYEYFLKRIQFRYYKCGDLLPSIDTLCREFSVSALTVKIGLQRLRAEGYIDMHNGRSTKVIFKQTQAEAYQCANQYFSRRIESFKDLYQTTEMIIMPLLLDPMRGWRRNTGYRSVRYAGQ</sequence>
<evidence type="ECO:0000313" key="5">
    <source>
        <dbReference type="EMBL" id="GAA6408245.1"/>
    </source>
</evidence>
<feature type="domain" description="HTH gntR-type" evidence="4">
    <location>
        <begin position="5"/>
        <end position="73"/>
    </location>
</feature>
<comment type="caution">
    <text evidence="5">The sequence shown here is derived from an EMBL/GenBank/DDBJ whole genome shotgun (WGS) entry which is preliminary data.</text>
</comment>
<protein>
    <recommendedName>
        <fullName evidence="4">HTH gntR-type domain-containing protein</fullName>
    </recommendedName>
</protein>
<dbReference type="Gene3D" id="1.10.10.10">
    <property type="entry name" value="Winged helix-like DNA-binding domain superfamily/Winged helix DNA-binding domain"/>
    <property type="match status" value="1"/>
</dbReference>
<evidence type="ECO:0000256" key="1">
    <source>
        <dbReference type="ARBA" id="ARBA00023015"/>
    </source>
</evidence>
<dbReference type="PROSITE" id="PS50949">
    <property type="entry name" value="HTH_GNTR"/>
    <property type="match status" value="1"/>
</dbReference>
<dbReference type="InterPro" id="IPR036390">
    <property type="entry name" value="WH_DNA-bd_sf"/>
</dbReference>
<dbReference type="Proteomes" id="UP001600943">
    <property type="component" value="Unassembled WGS sequence"/>
</dbReference>
<dbReference type="RefSeq" id="WP_390405460.1">
    <property type="nucleotide sequence ID" value="NZ_BAABYW010000001.1"/>
</dbReference>
<organism evidence="5 6">
    <name type="scientific">Blautia hominis</name>
    <dbReference type="NCBI Taxonomy" id="2025493"/>
    <lineage>
        <taxon>Bacteria</taxon>
        <taxon>Bacillati</taxon>
        <taxon>Bacillota</taxon>
        <taxon>Clostridia</taxon>
        <taxon>Lachnospirales</taxon>
        <taxon>Lachnospiraceae</taxon>
        <taxon>Blautia</taxon>
    </lineage>
</organism>
<accession>A0ABQ0B9W7</accession>
<dbReference type="EMBL" id="BAABYW010000001">
    <property type="protein sequence ID" value="GAA6408245.1"/>
    <property type="molecule type" value="Genomic_DNA"/>
</dbReference>
<evidence type="ECO:0000313" key="6">
    <source>
        <dbReference type="Proteomes" id="UP001600943"/>
    </source>
</evidence>
<dbReference type="SUPFAM" id="SSF46785">
    <property type="entry name" value="Winged helix' DNA-binding domain"/>
    <property type="match status" value="1"/>
</dbReference>
<reference evidence="5 6" key="1">
    <citation type="submission" date="2024-04" db="EMBL/GenBank/DDBJ databases">
        <title>Defined microbial consortia suppress multidrug-resistant proinflammatory Enterobacteriaceae via ecological control.</title>
        <authorList>
            <person name="Furuichi M."/>
            <person name="Kawaguchi T."/>
            <person name="Pust M."/>
            <person name="Yasuma K."/>
            <person name="Plichta D."/>
            <person name="Hasegawa N."/>
            <person name="Ohya T."/>
            <person name="Bhattarai S."/>
            <person name="Sasajima S."/>
            <person name="Aoto Y."/>
            <person name="Tuganbaev T."/>
            <person name="Yaginuma M."/>
            <person name="Ueda M."/>
            <person name="Okahashi N."/>
            <person name="Amafuji K."/>
            <person name="Kiridooshi Y."/>
            <person name="Sugita K."/>
            <person name="Strazar M."/>
            <person name="Skelly A."/>
            <person name="Suda W."/>
            <person name="Hattori M."/>
            <person name="Nakamoto N."/>
            <person name="Caballero S."/>
            <person name="Norman J."/>
            <person name="Olle B."/>
            <person name="Tanoue T."/>
            <person name="Arita M."/>
            <person name="Bucci V."/>
            <person name="Atarashi K."/>
            <person name="Xavier R."/>
            <person name="Honda K."/>
        </authorList>
    </citation>
    <scope>NUCLEOTIDE SEQUENCE [LARGE SCALE GENOMIC DNA]</scope>
    <source>
        <strain evidence="6">k04-0078-D8-1</strain>
    </source>
</reference>
<name>A0ABQ0B9W7_9FIRM</name>
<evidence type="ECO:0000259" key="4">
    <source>
        <dbReference type="PROSITE" id="PS50949"/>
    </source>
</evidence>